<protein>
    <submittedName>
        <fullName evidence="1">Uncharacterized protein</fullName>
    </submittedName>
</protein>
<dbReference type="PATRIC" id="fig|1398.22.peg.1140"/>
<reference evidence="2" key="1">
    <citation type="submission" date="2016-01" db="EMBL/GenBank/DDBJ databases">
        <authorList>
            <person name="Mitreva M."/>
            <person name="Pepin K.H."/>
            <person name="Mihindukulasuriya K.A."/>
            <person name="Fulton R."/>
            <person name="Fronick C."/>
            <person name="O'Laughlin M."/>
            <person name="Miner T."/>
            <person name="Herter B."/>
            <person name="Rosa B.A."/>
            <person name="Cordes M."/>
            <person name="Tomlinson C."/>
            <person name="Wollam A."/>
            <person name="Palsikar V.B."/>
            <person name="Mardis E.R."/>
            <person name="Wilson R.K."/>
        </authorList>
    </citation>
    <scope>NUCLEOTIDE SEQUENCE [LARGE SCALE GENOMIC DNA]</scope>
    <source>
        <strain evidence="2">GED7749B</strain>
    </source>
</reference>
<organism evidence="1 2">
    <name type="scientific">Heyndrickxia coagulans</name>
    <name type="common">Weizmannia coagulans</name>
    <dbReference type="NCBI Taxonomy" id="1398"/>
    <lineage>
        <taxon>Bacteria</taxon>
        <taxon>Bacillati</taxon>
        <taxon>Bacillota</taxon>
        <taxon>Bacilli</taxon>
        <taxon>Bacillales</taxon>
        <taxon>Bacillaceae</taxon>
        <taxon>Heyndrickxia</taxon>
    </lineage>
</organism>
<proteinExistence type="predicted"/>
<dbReference type="EMBL" id="LRPN01000033">
    <property type="protein sequence ID" value="KWZ84071.1"/>
    <property type="molecule type" value="Genomic_DNA"/>
</dbReference>
<evidence type="ECO:0000313" key="1">
    <source>
        <dbReference type="EMBL" id="KWZ84071.1"/>
    </source>
</evidence>
<gene>
    <name evidence="1" type="ORF">HMPREF3213_01130</name>
</gene>
<sequence>MHKTSPYRRKRGTFLAARGRMMHRTARGSALTVFARPKNHDPLSEYTQLSSKISMAFLCIIVTDKDRFP</sequence>
<comment type="caution">
    <text evidence="1">The sequence shown here is derived from an EMBL/GenBank/DDBJ whole genome shotgun (WGS) entry which is preliminary data.</text>
</comment>
<dbReference type="Proteomes" id="UP000070376">
    <property type="component" value="Unassembled WGS sequence"/>
</dbReference>
<name>A0A133KWX9_HEYCO</name>
<accession>A0A133KWX9</accession>
<dbReference type="AlphaFoldDB" id="A0A133KWX9"/>
<evidence type="ECO:0000313" key="2">
    <source>
        <dbReference type="Proteomes" id="UP000070376"/>
    </source>
</evidence>